<evidence type="ECO:0000256" key="1">
    <source>
        <dbReference type="SAM" id="Phobius"/>
    </source>
</evidence>
<name>V5RIZ2_SPIAP</name>
<organism evidence="2 3">
    <name type="scientific">Spiroplasma apis B31</name>
    <dbReference type="NCBI Taxonomy" id="1276258"/>
    <lineage>
        <taxon>Bacteria</taxon>
        <taxon>Bacillati</taxon>
        <taxon>Mycoplasmatota</taxon>
        <taxon>Mollicutes</taxon>
        <taxon>Entomoplasmatales</taxon>
        <taxon>Spiroplasmataceae</taxon>
        <taxon>Spiroplasma</taxon>
    </lineage>
</organism>
<dbReference type="EMBL" id="CP006682">
    <property type="protein sequence ID" value="AHB36509.1"/>
    <property type="molecule type" value="Genomic_DNA"/>
</dbReference>
<dbReference type="PATRIC" id="fig|1276258.3.peg.678"/>
<evidence type="ECO:0008006" key="4">
    <source>
        <dbReference type="Google" id="ProtNLM"/>
    </source>
</evidence>
<dbReference type="AlphaFoldDB" id="V5RIZ2"/>
<feature type="transmembrane region" description="Helical" evidence="1">
    <location>
        <begin position="65"/>
        <end position="87"/>
    </location>
</feature>
<dbReference type="Proteomes" id="UP000018550">
    <property type="component" value="Chromosome"/>
</dbReference>
<keyword evidence="1" id="KW-1133">Transmembrane helix</keyword>
<dbReference type="HOGENOM" id="CLU_1634332_0_0_14"/>
<dbReference type="KEGG" id="sapi:SAPIS_v1c06640"/>
<keyword evidence="1" id="KW-0472">Membrane</keyword>
<reference evidence="2 3" key="1">
    <citation type="journal article" date="2014" name="Genome Announc.">
        <title>Complete Genome Sequence of Spiroplasma apis B31T (ATCC 33834), a Bacterium Associated with May Disease of Honeybees (Apis mellifera).</title>
        <authorList>
            <person name="Ku C."/>
            <person name="Lo W.S."/>
            <person name="Chen L.L."/>
            <person name="Kuo C.H."/>
        </authorList>
    </citation>
    <scope>NUCLEOTIDE SEQUENCE [LARGE SCALE GENOMIC DNA]</scope>
    <source>
        <strain evidence="2">B31</strain>
    </source>
</reference>
<gene>
    <name evidence="2" type="ORF">SAPIS_v1c06640</name>
</gene>
<protein>
    <recommendedName>
        <fullName evidence="4">Transmembrane protein</fullName>
    </recommendedName>
</protein>
<dbReference type="STRING" id="1276258.SAPIS_v1c06640"/>
<keyword evidence="1" id="KW-0812">Transmembrane</keyword>
<keyword evidence="3" id="KW-1185">Reference proteome</keyword>
<feature type="transmembrane region" description="Helical" evidence="1">
    <location>
        <begin position="7"/>
        <end position="31"/>
    </location>
</feature>
<proteinExistence type="predicted"/>
<accession>V5RIZ2</accession>
<feature type="transmembrane region" description="Helical" evidence="1">
    <location>
        <begin position="99"/>
        <end position="118"/>
    </location>
</feature>
<dbReference type="PROSITE" id="PS51257">
    <property type="entry name" value="PROKAR_LIPOPROTEIN"/>
    <property type="match status" value="1"/>
</dbReference>
<sequence>MSRLSKTLVNIGAIFLLSCLPLVMTFSILLISSTSFIESGYDQLHKFGQFLRELTGEVLSSIKTLGSLLFVLCLIILSFIIIFLVFVNSQKALTQRVGYLLGIIGSAILFLVSLSIFSATATSASDGSKILLSGLGLIFFGIAGLIILVGSILGMICAKTNK</sequence>
<feature type="transmembrane region" description="Helical" evidence="1">
    <location>
        <begin position="130"/>
        <end position="158"/>
    </location>
</feature>
<dbReference type="RefSeq" id="WP_023789665.1">
    <property type="nucleotide sequence ID" value="NC_022998.1"/>
</dbReference>
<evidence type="ECO:0000313" key="3">
    <source>
        <dbReference type="Proteomes" id="UP000018550"/>
    </source>
</evidence>
<evidence type="ECO:0000313" key="2">
    <source>
        <dbReference type="EMBL" id="AHB36509.1"/>
    </source>
</evidence>